<reference evidence="3" key="1">
    <citation type="journal article" date="2020" name="Stud. Mycol.">
        <title>101 Dothideomycetes genomes: a test case for predicting lifestyles and emergence of pathogens.</title>
        <authorList>
            <person name="Haridas S."/>
            <person name="Albert R."/>
            <person name="Binder M."/>
            <person name="Bloem J."/>
            <person name="Labutti K."/>
            <person name="Salamov A."/>
            <person name="Andreopoulos B."/>
            <person name="Baker S."/>
            <person name="Barry K."/>
            <person name="Bills G."/>
            <person name="Bluhm B."/>
            <person name="Cannon C."/>
            <person name="Castanera R."/>
            <person name="Culley D."/>
            <person name="Daum C."/>
            <person name="Ezra D."/>
            <person name="Gonzalez J."/>
            <person name="Henrissat B."/>
            <person name="Kuo A."/>
            <person name="Liang C."/>
            <person name="Lipzen A."/>
            <person name="Lutzoni F."/>
            <person name="Magnuson J."/>
            <person name="Mondo S."/>
            <person name="Nolan M."/>
            <person name="Ohm R."/>
            <person name="Pangilinan J."/>
            <person name="Park H.-J."/>
            <person name="Ramirez L."/>
            <person name="Alfaro M."/>
            <person name="Sun H."/>
            <person name="Tritt A."/>
            <person name="Yoshinaga Y."/>
            <person name="Zwiers L.-H."/>
            <person name="Turgeon B."/>
            <person name="Goodwin S."/>
            <person name="Spatafora J."/>
            <person name="Crous P."/>
            <person name="Grigoriev I."/>
        </authorList>
    </citation>
    <scope>NUCLEOTIDE SEQUENCE</scope>
    <source>
        <strain evidence="3">CBS 183.55</strain>
    </source>
</reference>
<dbReference type="EMBL" id="ML978988">
    <property type="protein sequence ID" value="KAF1925042.1"/>
    <property type="molecule type" value="Genomic_DNA"/>
</dbReference>
<evidence type="ECO:0000313" key="4">
    <source>
        <dbReference type="Proteomes" id="UP000800082"/>
    </source>
</evidence>
<dbReference type="GeneID" id="54354430"/>
<name>A0A6A5RBL8_9PLEO</name>
<feature type="signal peptide" evidence="2">
    <location>
        <begin position="1"/>
        <end position="22"/>
    </location>
</feature>
<keyword evidence="4" id="KW-1185">Reference proteome</keyword>
<evidence type="ECO:0000256" key="1">
    <source>
        <dbReference type="SAM" id="MobiDB-lite"/>
    </source>
</evidence>
<dbReference type="Proteomes" id="UP000800082">
    <property type="component" value="Unassembled WGS sequence"/>
</dbReference>
<accession>A0A6A5RBL8</accession>
<dbReference type="OrthoDB" id="3946332at2759"/>
<dbReference type="AlphaFoldDB" id="A0A6A5RBL8"/>
<keyword evidence="2" id="KW-0732">Signal</keyword>
<sequence length="224" mass="22239">MKLSFAALAALAVPAFSQSTIAGPVTPVVTPPWATSDLPRWSSFYNSLVSAGKIPSTLTAAPWPTGGYGPGSGPWGPGKHDDDDDNDGPGGRGGPDGPGPWGTGSYGPWSDWATKSDWRSGPWTGWWGGSACPPSDWPGWTAGPWSTAAPWTTWSGCTASTTSTSVGTATVNGTTTPTTAYGLQVAAASGTGAATTGSTGGADVKTASLGLAIGAAVLGLAVVL</sequence>
<feature type="compositionally biased region" description="Gly residues" evidence="1">
    <location>
        <begin position="88"/>
        <end position="105"/>
    </location>
</feature>
<feature type="compositionally biased region" description="Gly residues" evidence="1">
    <location>
        <begin position="66"/>
        <end position="76"/>
    </location>
</feature>
<evidence type="ECO:0000313" key="3">
    <source>
        <dbReference type="EMBL" id="KAF1925042.1"/>
    </source>
</evidence>
<feature type="chain" id="PRO_5025424282" evidence="2">
    <location>
        <begin position="23"/>
        <end position="224"/>
    </location>
</feature>
<dbReference type="RefSeq" id="XP_033445294.1">
    <property type="nucleotide sequence ID" value="XM_033596763.1"/>
</dbReference>
<organism evidence="3 4">
    <name type="scientific">Didymella exigua CBS 183.55</name>
    <dbReference type="NCBI Taxonomy" id="1150837"/>
    <lineage>
        <taxon>Eukaryota</taxon>
        <taxon>Fungi</taxon>
        <taxon>Dikarya</taxon>
        <taxon>Ascomycota</taxon>
        <taxon>Pezizomycotina</taxon>
        <taxon>Dothideomycetes</taxon>
        <taxon>Pleosporomycetidae</taxon>
        <taxon>Pleosporales</taxon>
        <taxon>Pleosporineae</taxon>
        <taxon>Didymellaceae</taxon>
        <taxon>Didymella</taxon>
    </lineage>
</organism>
<protein>
    <submittedName>
        <fullName evidence="3">Uncharacterized protein</fullName>
    </submittedName>
</protein>
<evidence type="ECO:0000256" key="2">
    <source>
        <dbReference type="SAM" id="SignalP"/>
    </source>
</evidence>
<proteinExistence type="predicted"/>
<feature type="region of interest" description="Disordered" evidence="1">
    <location>
        <begin position="62"/>
        <end position="119"/>
    </location>
</feature>
<gene>
    <name evidence="3" type="ORF">M421DRAFT_71096</name>
</gene>